<reference evidence="2 3" key="1">
    <citation type="submission" date="2021-02" db="EMBL/GenBank/DDBJ databases">
        <title>Activity-based single-cell genomes from oceanic crustal fluid captures similar information to metagenomic and metatranscriptomic surveys with orders of magnitude less sampling.</title>
        <authorList>
            <person name="D'Angelo T.S."/>
            <person name="Orcutt B.N."/>
        </authorList>
    </citation>
    <scope>NUCLEOTIDE SEQUENCE [LARGE SCALE GENOMIC DNA]</scope>
    <source>
        <strain evidence="2">AH-315-G07</strain>
    </source>
</reference>
<feature type="region of interest" description="Disordered" evidence="1">
    <location>
        <begin position="18"/>
        <end position="49"/>
    </location>
</feature>
<sequence length="198" mass="22642">MSGPIQVMSLDNPFYASELAQVDRPPEQRSPWRGRSLSAGSPNKDNDSDRTGDLDALLLRVFVLQNKLLESFIHEQLDKIEQNQGKISKLLELANYLRRHRETGMDFSNDDQLKKLVAEVREIDPSILPDEKTLSFDKNQIESILTGCEHVVKQLNSRGEIDRVHLNDAVQKRELWSTELSKLANKLHQAKMRVLDGK</sequence>
<proteinExistence type="predicted"/>
<dbReference type="Proteomes" id="UP000722121">
    <property type="component" value="Unassembled WGS sequence"/>
</dbReference>
<gene>
    <name evidence="2" type="ORF">JYU14_00145</name>
</gene>
<dbReference type="EMBL" id="JAFITR010000001">
    <property type="protein sequence ID" value="MBN4066481.1"/>
    <property type="molecule type" value="Genomic_DNA"/>
</dbReference>
<name>A0ABS3AQE1_9BACT</name>
<evidence type="ECO:0000256" key="1">
    <source>
        <dbReference type="SAM" id="MobiDB-lite"/>
    </source>
</evidence>
<accession>A0ABS3AQE1</accession>
<evidence type="ECO:0000313" key="3">
    <source>
        <dbReference type="Proteomes" id="UP000722121"/>
    </source>
</evidence>
<organism evidence="2 3">
    <name type="scientific">Simkania negevensis</name>
    <dbReference type="NCBI Taxonomy" id="83561"/>
    <lineage>
        <taxon>Bacteria</taxon>
        <taxon>Pseudomonadati</taxon>
        <taxon>Chlamydiota</taxon>
        <taxon>Chlamydiia</taxon>
        <taxon>Parachlamydiales</taxon>
        <taxon>Simkaniaceae</taxon>
        <taxon>Simkania</taxon>
    </lineage>
</organism>
<evidence type="ECO:0000313" key="2">
    <source>
        <dbReference type="EMBL" id="MBN4066481.1"/>
    </source>
</evidence>
<comment type="caution">
    <text evidence="2">The sequence shown here is derived from an EMBL/GenBank/DDBJ whole genome shotgun (WGS) entry which is preliminary data.</text>
</comment>
<keyword evidence="3" id="KW-1185">Reference proteome</keyword>
<protein>
    <submittedName>
        <fullName evidence="2">Uncharacterized protein</fullName>
    </submittedName>
</protein>